<protein>
    <recommendedName>
        <fullName evidence="3">DNA repair protein MmcB-related protein</fullName>
    </recommendedName>
</protein>
<reference evidence="1" key="2">
    <citation type="submission" date="2020-09" db="EMBL/GenBank/DDBJ databases">
        <authorList>
            <person name="Sun Q."/>
            <person name="Zhou Y."/>
        </authorList>
    </citation>
    <scope>NUCLEOTIDE SEQUENCE</scope>
    <source>
        <strain evidence="1">CGMCC 1.14984</strain>
    </source>
</reference>
<dbReference type="InterPro" id="IPR009394">
    <property type="entry name" value="MmcB-like"/>
</dbReference>
<dbReference type="Proteomes" id="UP000621856">
    <property type="component" value="Unassembled WGS sequence"/>
</dbReference>
<reference evidence="1" key="1">
    <citation type="journal article" date="2014" name="Int. J. Syst. Evol. Microbiol.">
        <title>Complete genome sequence of Corynebacterium casei LMG S-19264T (=DSM 44701T), isolated from a smear-ripened cheese.</title>
        <authorList>
            <consortium name="US DOE Joint Genome Institute (JGI-PGF)"/>
            <person name="Walter F."/>
            <person name="Albersmeier A."/>
            <person name="Kalinowski J."/>
            <person name="Ruckert C."/>
        </authorList>
    </citation>
    <scope>NUCLEOTIDE SEQUENCE</scope>
    <source>
        <strain evidence="1">CGMCC 1.14984</strain>
    </source>
</reference>
<evidence type="ECO:0008006" key="3">
    <source>
        <dbReference type="Google" id="ProtNLM"/>
    </source>
</evidence>
<dbReference type="PIRSF" id="PIRSF031796">
    <property type="entry name" value="UPC031796"/>
    <property type="match status" value="1"/>
</dbReference>
<dbReference type="EMBL" id="BMGZ01000002">
    <property type="protein sequence ID" value="GGH98018.1"/>
    <property type="molecule type" value="Genomic_DNA"/>
</dbReference>
<organism evidence="1 2">
    <name type="scientific">Aquisalinus luteolus</name>
    <dbReference type="NCBI Taxonomy" id="1566827"/>
    <lineage>
        <taxon>Bacteria</taxon>
        <taxon>Pseudomonadati</taxon>
        <taxon>Pseudomonadota</taxon>
        <taxon>Alphaproteobacteria</taxon>
        <taxon>Parvularculales</taxon>
        <taxon>Parvularculaceae</taxon>
        <taxon>Aquisalinus</taxon>
    </lineage>
</organism>
<dbReference type="AlphaFoldDB" id="A0A8J3ERB0"/>
<name>A0A8J3ERB0_9PROT</name>
<dbReference type="Pfam" id="PF06319">
    <property type="entry name" value="MmcB-like"/>
    <property type="match status" value="1"/>
</dbReference>
<evidence type="ECO:0000313" key="1">
    <source>
        <dbReference type="EMBL" id="GGH98018.1"/>
    </source>
</evidence>
<sequence>MFSEQMKNDLASFNWVAAAADVVPDAAVQNGTRPDLTLAITRGASRLLTDMGFALVPEFTLPNGRRADLAGLSRKGRIVIVEVKSCREDFTADAKWPSYLEYCDQFYFATDTRFPAGLLPEGEGRIVADAYGGAIIADAEVRTLAGSRRKAMTLSFARQAAFRLTV</sequence>
<comment type="caution">
    <text evidence="1">The sequence shown here is derived from an EMBL/GenBank/DDBJ whole genome shotgun (WGS) entry which is preliminary data.</text>
</comment>
<evidence type="ECO:0000313" key="2">
    <source>
        <dbReference type="Proteomes" id="UP000621856"/>
    </source>
</evidence>
<gene>
    <name evidence="1" type="primary">mmcB</name>
    <name evidence="1" type="ORF">GCM10011355_20620</name>
</gene>
<accession>A0A8J3ERB0</accession>
<proteinExistence type="predicted"/>